<comment type="similarity">
    <text evidence="1">Belongs to the acetyltransferase family. RimI subfamily.</text>
</comment>
<organism evidence="6 7">
    <name type="scientific">Puniceibacterium antarcticum</name>
    <dbReference type="NCBI Taxonomy" id="1206336"/>
    <lineage>
        <taxon>Bacteria</taxon>
        <taxon>Pseudomonadati</taxon>
        <taxon>Pseudomonadota</taxon>
        <taxon>Alphaproteobacteria</taxon>
        <taxon>Rhodobacterales</taxon>
        <taxon>Paracoccaceae</taxon>
        <taxon>Puniceibacterium</taxon>
    </lineage>
</organism>
<dbReference type="AlphaFoldDB" id="A0A2G8RBC4"/>
<dbReference type="InterPro" id="IPR006464">
    <property type="entry name" value="AcTrfase_RimI/Ard1"/>
</dbReference>
<reference evidence="6 7" key="1">
    <citation type="submission" date="2013-09" db="EMBL/GenBank/DDBJ databases">
        <title>Genome sequencing of Phaeobacter antarcticus sp. nov. SM1211.</title>
        <authorList>
            <person name="Zhang X.-Y."/>
            <person name="Liu C."/>
            <person name="Chen X.-L."/>
            <person name="Xie B.-B."/>
            <person name="Qin Q.-L."/>
            <person name="Rong J.-C."/>
            <person name="Zhang Y.-Z."/>
        </authorList>
    </citation>
    <scope>NUCLEOTIDE SEQUENCE [LARGE SCALE GENOMIC DNA]</scope>
    <source>
        <strain evidence="6 7">SM1211</strain>
    </source>
</reference>
<keyword evidence="4" id="KW-0012">Acyltransferase</keyword>
<keyword evidence="7" id="KW-1185">Reference proteome</keyword>
<dbReference type="Gene3D" id="3.40.630.30">
    <property type="match status" value="1"/>
</dbReference>
<accession>A0A2G8RBC4</accession>
<protein>
    <recommendedName>
        <fullName evidence="5">N-acetyltransferase domain-containing protein</fullName>
    </recommendedName>
</protein>
<evidence type="ECO:0000256" key="4">
    <source>
        <dbReference type="ARBA" id="ARBA00023315"/>
    </source>
</evidence>
<dbReference type="PROSITE" id="PS51186">
    <property type="entry name" value="GNAT"/>
    <property type="match status" value="1"/>
</dbReference>
<comment type="caution">
    <text evidence="6">The sequence shown here is derived from an EMBL/GenBank/DDBJ whole genome shotgun (WGS) entry which is preliminary data.</text>
</comment>
<sequence>MTEKTFVPSGDLSTPDALAALQASAYRDMSPWSARDFTDLLEHPTSLLSVRPHAFCLGRVIVDEAEILALATDPDHQRRGLGTAILMSFLSEAAGRGAAMTFLEVAASNAPAIAFYQHHGFAQTGRRKGYYRQPDGSRTDALLMSRAVTQGKLPEC</sequence>
<dbReference type="NCBIfam" id="TIGR01575">
    <property type="entry name" value="rimI"/>
    <property type="match status" value="1"/>
</dbReference>
<dbReference type="GO" id="GO:0008080">
    <property type="term" value="F:N-acetyltransferase activity"/>
    <property type="evidence" value="ECO:0007669"/>
    <property type="project" value="InterPro"/>
</dbReference>
<evidence type="ECO:0000256" key="2">
    <source>
        <dbReference type="ARBA" id="ARBA00022490"/>
    </source>
</evidence>
<feature type="domain" description="N-acetyltransferase" evidence="5">
    <location>
        <begin position="8"/>
        <end position="149"/>
    </location>
</feature>
<evidence type="ECO:0000256" key="1">
    <source>
        <dbReference type="ARBA" id="ARBA00005395"/>
    </source>
</evidence>
<evidence type="ECO:0000256" key="3">
    <source>
        <dbReference type="ARBA" id="ARBA00022679"/>
    </source>
</evidence>
<dbReference type="InterPro" id="IPR000182">
    <property type="entry name" value="GNAT_dom"/>
</dbReference>
<evidence type="ECO:0000313" key="7">
    <source>
        <dbReference type="Proteomes" id="UP000231259"/>
    </source>
</evidence>
<keyword evidence="3" id="KW-0808">Transferase</keyword>
<dbReference type="PANTHER" id="PTHR43420">
    <property type="entry name" value="ACETYLTRANSFERASE"/>
    <property type="match status" value="1"/>
</dbReference>
<dbReference type="Proteomes" id="UP000231259">
    <property type="component" value="Unassembled WGS sequence"/>
</dbReference>
<dbReference type="Pfam" id="PF00583">
    <property type="entry name" value="Acetyltransf_1"/>
    <property type="match status" value="1"/>
</dbReference>
<dbReference type="InterPro" id="IPR016181">
    <property type="entry name" value="Acyl_CoA_acyltransferase"/>
</dbReference>
<keyword evidence="2" id="KW-0963">Cytoplasm</keyword>
<name>A0A2G8RBC4_9RHOB</name>
<dbReference type="InterPro" id="IPR050680">
    <property type="entry name" value="YpeA/RimI_acetyltransf"/>
</dbReference>
<dbReference type="EMBL" id="AWWI01000120">
    <property type="protein sequence ID" value="PIL18849.1"/>
    <property type="molecule type" value="Genomic_DNA"/>
</dbReference>
<dbReference type="CDD" id="cd04301">
    <property type="entry name" value="NAT_SF"/>
    <property type="match status" value="1"/>
</dbReference>
<dbReference type="RefSeq" id="WP_245875732.1">
    <property type="nucleotide sequence ID" value="NZ_AWWI01000120.1"/>
</dbReference>
<proteinExistence type="inferred from homology"/>
<dbReference type="PANTHER" id="PTHR43420:SF44">
    <property type="entry name" value="ACETYLTRANSFERASE YPEA"/>
    <property type="match status" value="1"/>
</dbReference>
<evidence type="ECO:0000259" key="5">
    <source>
        <dbReference type="PROSITE" id="PS51186"/>
    </source>
</evidence>
<evidence type="ECO:0000313" key="6">
    <source>
        <dbReference type="EMBL" id="PIL18849.1"/>
    </source>
</evidence>
<dbReference type="SUPFAM" id="SSF55729">
    <property type="entry name" value="Acyl-CoA N-acyltransferases (Nat)"/>
    <property type="match status" value="1"/>
</dbReference>
<gene>
    <name evidence="6" type="ORF">P775_17555</name>
</gene>